<evidence type="ECO:0000313" key="2">
    <source>
        <dbReference type="EMBL" id="QDU81636.1"/>
    </source>
</evidence>
<dbReference type="Proteomes" id="UP000317178">
    <property type="component" value="Chromosome"/>
</dbReference>
<dbReference type="AlphaFoldDB" id="A0A518CQX5"/>
<dbReference type="EMBL" id="CP036281">
    <property type="protein sequence ID" value="QDU81636.1"/>
    <property type="molecule type" value="Genomic_DNA"/>
</dbReference>
<feature type="region of interest" description="Disordered" evidence="1">
    <location>
        <begin position="632"/>
        <end position="676"/>
    </location>
</feature>
<feature type="compositionally biased region" description="Basic and acidic residues" evidence="1">
    <location>
        <begin position="652"/>
        <end position="670"/>
    </location>
</feature>
<name>A0A518CQX5_9PLAN</name>
<dbReference type="InterPro" id="IPR011990">
    <property type="entry name" value="TPR-like_helical_dom_sf"/>
</dbReference>
<dbReference type="RefSeq" id="WP_144997150.1">
    <property type="nucleotide sequence ID" value="NZ_CP036281.1"/>
</dbReference>
<proteinExistence type="predicted"/>
<protein>
    <recommendedName>
        <fullName evidence="4">Tetratricopeptide repeat protein</fullName>
    </recommendedName>
</protein>
<dbReference type="Gene3D" id="1.25.40.10">
    <property type="entry name" value="Tetratricopeptide repeat domain"/>
    <property type="match status" value="1"/>
</dbReference>
<evidence type="ECO:0000313" key="3">
    <source>
        <dbReference type="Proteomes" id="UP000317178"/>
    </source>
</evidence>
<reference evidence="2 3" key="1">
    <citation type="submission" date="2019-02" db="EMBL/GenBank/DDBJ databases">
        <title>Deep-cultivation of Planctomycetes and their phenomic and genomic characterization uncovers novel biology.</title>
        <authorList>
            <person name="Wiegand S."/>
            <person name="Jogler M."/>
            <person name="Boedeker C."/>
            <person name="Pinto D."/>
            <person name="Vollmers J."/>
            <person name="Rivas-Marin E."/>
            <person name="Kohn T."/>
            <person name="Peeters S.H."/>
            <person name="Heuer A."/>
            <person name="Rast P."/>
            <person name="Oberbeckmann S."/>
            <person name="Bunk B."/>
            <person name="Jeske O."/>
            <person name="Meyerdierks A."/>
            <person name="Storesund J.E."/>
            <person name="Kallscheuer N."/>
            <person name="Luecker S."/>
            <person name="Lage O.M."/>
            <person name="Pohl T."/>
            <person name="Merkel B.J."/>
            <person name="Hornburger P."/>
            <person name="Mueller R.-W."/>
            <person name="Bruemmer F."/>
            <person name="Labrenz M."/>
            <person name="Spormann A.M."/>
            <person name="Op den Camp H."/>
            <person name="Overmann J."/>
            <person name="Amann R."/>
            <person name="Jetten M.S.M."/>
            <person name="Mascher T."/>
            <person name="Medema M.H."/>
            <person name="Devos D.P."/>
            <person name="Kaster A.-K."/>
            <person name="Ovreas L."/>
            <person name="Rohde M."/>
            <person name="Galperin M.Y."/>
            <person name="Jogler C."/>
        </authorList>
    </citation>
    <scope>NUCLEOTIDE SEQUENCE [LARGE SCALE GENOMIC DNA]</scope>
    <source>
        <strain evidence="2 3">Pla110</strain>
    </source>
</reference>
<dbReference type="OrthoDB" id="209964at2"/>
<organism evidence="2 3">
    <name type="scientific">Polystyrenella longa</name>
    <dbReference type="NCBI Taxonomy" id="2528007"/>
    <lineage>
        <taxon>Bacteria</taxon>
        <taxon>Pseudomonadati</taxon>
        <taxon>Planctomycetota</taxon>
        <taxon>Planctomycetia</taxon>
        <taxon>Planctomycetales</taxon>
        <taxon>Planctomycetaceae</taxon>
        <taxon>Polystyrenella</taxon>
    </lineage>
</organism>
<accession>A0A518CQX5</accession>
<evidence type="ECO:0000256" key="1">
    <source>
        <dbReference type="SAM" id="MobiDB-lite"/>
    </source>
</evidence>
<dbReference type="KEGG" id="plon:Pla110_33790"/>
<keyword evidence="3" id="KW-1185">Reference proteome</keyword>
<evidence type="ECO:0008006" key="4">
    <source>
        <dbReference type="Google" id="ProtNLM"/>
    </source>
</evidence>
<sequence length="697" mass="79317">MSTQILPTLSRPIAARSAHSRRLSVRLLLLPVLFLLLTGSFLSAEDDDKLAEEERLRRSTAVALNYCRASFHRIQKYPTPQVLMEERDNILSNLNLNEIDDEEIIRLYTGVLQEINGMELADRERAIVKDKHSQAFNQKAWARSLDLAANFASANMVGMVQTGAAGWWDYRTFDWQRDLDVWKLDKERMNGIYDKSSSFLDTFWKLTRKRNIPDNWLIRSTDLDALEEAMKEKNPQVRLRVLRRMERFMEFYPPYVYYVARTEQELGQLFAANQTYGKLDKLCSGHFRQDEMLATGLANMALIQAYLKQPTAVATARAAMEKSTNVWQVNLVCARILSENREYDSAEESLLRNLDIGLEESQSRVGLLTLYYQAGDKRKMLAQLQDPKVLASVPPPVLLQCSALFDAREFPPQLRQQLANSIRIEPQLGFGADDLVIVASPEWNFETSDIVLQVGQRRWNDPYIVRRERHVELRFPGVVEWGTPLQAQATTTPVAIGLRYAGMPTFQLTMTPNQLANPNGGRGFGIGNDARNESSALLLTTVEMNQMKLPVNNPLLSWQGGNHLPTRRTETQQELFPSSNQPVLTQQREMNKPDVAATISDPQVTPEPESLPVELNPFGPKVKEIPVSLPKYEAEEEAEPIKALPTYPTSQRSERDPFSSEVQEEKPEPKKRLRKFIPRTPPFLKGIISAEASANEF</sequence>
<gene>
    <name evidence="2" type="ORF">Pla110_33790</name>
</gene>